<feature type="compositionally biased region" description="Low complexity" evidence="6">
    <location>
        <begin position="207"/>
        <end position="242"/>
    </location>
</feature>
<feature type="compositionally biased region" description="Low complexity" evidence="6">
    <location>
        <begin position="460"/>
        <end position="494"/>
    </location>
</feature>
<reference evidence="8 9" key="1">
    <citation type="submission" date="2020-08" db="EMBL/GenBank/DDBJ databases">
        <title>A Genomic Blueprint of the Chicken Gut Microbiome.</title>
        <authorList>
            <person name="Gilroy R."/>
            <person name="Ravi A."/>
            <person name="Getino M."/>
            <person name="Pursley I."/>
            <person name="Horton D.L."/>
            <person name="Alikhan N.-F."/>
            <person name="Baker D."/>
            <person name="Gharbi K."/>
            <person name="Hall N."/>
            <person name="Watson M."/>
            <person name="Adriaenssens E.M."/>
            <person name="Foster-Nyarko E."/>
            <person name="Jarju S."/>
            <person name="Secka A."/>
            <person name="Antonio M."/>
            <person name="Oren A."/>
            <person name="Chaudhuri R."/>
            <person name="La Ragione R.M."/>
            <person name="Hildebrand F."/>
            <person name="Pallen M.J."/>
        </authorList>
    </citation>
    <scope>NUCLEOTIDE SEQUENCE [LARGE SCALE GENOMIC DNA]</scope>
    <source>
        <strain evidence="8 9">Sa2CUA9</strain>
    </source>
</reference>
<evidence type="ECO:0000256" key="4">
    <source>
        <dbReference type="ARBA" id="ARBA00022842"/>
    </source>
</evidence>
<dbReference type="InterPro" id="IPR019307">
    <property type="entry name" value="RNA-bd_AU-1/RNase_E/G"/>
</dbReference>
<evidence type="ECO:0000313" key="9">
    <source>
        <dbReference type="Proteomes" id="UP000655570"/>
    </source>
</evidence>
<keyword evidence="9" id="KW-1185">Reference proteome</keyword>
<feature type="compositionally biased region" description="Low complexity" evidence="6">
    <location>
        <begin position="1149"/>
        <end position="1162"/>
    </location>
</feature>
<keyword evidence="4" id="KW-0460">Magnesium</keyword>
<feature type="compositionally biased region" description="Basic and acidic residues" evidence="6">
    <location>
        <begin position="689"/>
        <end position="706"/>
    </location>
</feature>
<sequence length="1327" mass="138563">MWGRSFGVPGAHRVTLDNTPDTTSSSNGQDAAPAKKPARRRVTRTTAAPGTPDAPSAAQITLPAVTTPAQPAPVNPSAPTGSLGIELPSAEAAPRRSRRVVRPTTTPVDAPAAAVTAKPVTEQAPVQEPAAEKPAAAKVVTEKSAPAVQDAPPAAPRRGGKRGAAARAAADAPVLDVLSELGLAPATEQDAPAEKPARARRTRKPAAEAAVTETVAPVEPSAPEATAPVEATAPTETAAPRAATRRRATRSSAAEAAPVEAPASVEEPAEKAPVEKAPAKRRRATSKTAATAAPAEAVAPVAEAPVAEAPAEPAAPKVRSRRINKVSATQAAQAAAAPEAPATEPAPAPSTASTGGGSATPRLATTALLFQAPDPAAAPRRSRRVVRPTTSPFATDAMPSFATPTSRTPEEPAAPAEAPAARVEPARRAPAAEQVPEPAVEQRTEAPARTRGGRGRSARRGAGAPASAGTTAAPTTQPATEAAPDAAPEAAPAAVTPAAEIVLVGADLAAVEEIELIEAELVAEGVEIPADALELDDLDLVVEADEVAEPAPATETDEDGAPRRRRRRGGRGRRSRGGEPRAEGADDDEYGDDESSHEQQSPSADATDTTGAVEPSAETDDQHDEHADEHDGEEGVGSSRRRRRRRRGGRPESGDSAGVTVTTSSSSRTRSRERSTSVSDEVTALKGSTRLEAKRQRRREGRDAGRRRQIITEAEFLARRESVERAMIVREKNGRTQIAVLEDGVLVEHYVSQQSQVSMAGNVYLGRVQNVLPSMEAAFIDVGKGRNAVLYAGEVNWDAVGLDGQPRRIEQALKSGDSVLVQVTKDPIGHKGARLTSQITLAGRYLVFVPGGGMTGISRKLPDTERARLKKILREIVPEGSGVIVRTAAEGASEDELRADVERLQGQWEAIEKKAKSASAPALLQGEPDLAIRVVRDIFNDDFSSLVVSGDNAWNEISSYVAELAPDLKERVSRWTSEKDAFSAHRVDEQLAKGMDRKVWLPSGGSLVIDRTEAMTVVDVNTGKFTGSGGTLEETVTRNNLEAAEEIVRQLRLRDIGGIIVIDFIDMVLESNRDLVLRRLVECLGRDRTKHQVAEVTSLGLVQMTRKRVGQGLVEAFSETCDHCNGRGFIVHTDPIEKSGGSNNGGGQHQHAPVAAAPVAEEPAAEAEGSRSRSRRKRVTKETAPVAAAPAVPVLPEVTSEAREAVKATLATIAAAAAHAHEHEHEHDGVAPVEETVTSEVITEAEVVGVETVLTDVEAVEGAPEVADEGQFPASGDTSGAAAAPGTAVEPDAEPATAGDEAAGEPAPTAGLNDEETVADDESRDDS</sequence>
<dbReference type="Pfam" id="PF10150">
    <property type="entry name" value="RNase_E_G"/>
    <property type="match status" value="1"/>
</dbReference>
<feature type="compositionally biased region" description="Low complexity" evidence="6">
    <location>
        <begin position="411"/>
        <end position="439"/>
    </location>
</feature>
<protein>
    <submittedName>
        <fullName evidence="8">Rne/Rng family ribonuclease</fullName>
    </submittedName>
</protein>
<feature type="compositionally biased region" description="Low complexity" evidence="6">
    <location>
        <begin position="327"/>
        <end position="353"/>
    </location>
</feature>
<dbReference type="PANTHER" id="PTHR30001:SF0">
    <property type="entry name" value="RIBONUCLEASE G"/>
    <property type="match status" value="1"/>
</dbReference>
<evidence type="ECO:0000256" key="5">
    <source>
        <dbReference type="ARBA" id="ARBA00022884"/>
    </source>
</evidence>
<evidence type="ECO:0000259" key="7">
    <source>
        <dbReference type="PROSITE" id="PS50126"/>
    </source>
</evidence>
<dbReference type="NCBIfam" id="TIGR00757">
    <property type="entry name" value="RNaseEG"/>
    <property type="match status" value="1"/>
</dbReference>
<comment type="caution">
    <text evidence="8">The sequence shown here is derived from an EMBL/GenBank/DDBJ whole genome shotgun (WGS) entry which is preliminary data.</text>
</comment>
<feature type="compositionally biased region" description="Basic residues" evidence="6">
    <location>
        <begin position="563"/>
        <end position="575"/>
    </location>
</feature>
<dbReference type="PANTHER" id="PTHR30001">
    <property type="entry name" value="RIBONUCLEASE"/>
    <property type="match status" value="1"/>
</dbReference>
<evidence type="ECO:0000256" key="3">
    <source>
        <dbReference type="ARBA" id="ARBA00022801"/>
    </source>
</evidence>
<dbReference type="InterPro" id="IPR004659">
    <property type="entry name" value="RNase_E/G"/>
</dbReference>
<evidence type="ECO:0000313" key="8">
    <source>
        <dbReference type="EMBL" id="MBD7980914.1"/>
    </source>
</evidence>
<dbReference type="InterPro" id="IPR012340">
    <property type="entry name" value="NA-bd_OB-fold"/>
</dbReference>
<feature type="compositionally biased region" description="Low complexity" evidence="6">
    <location>
        <begin position="250"/>
        <end position="266"/>
    </location>
</feature>
<feature type="compositionally biased region" description="Acidic residues" evidence="6">
    <location>
        <begin position="585"/>
        <end position="595"/>
    </location>
</feature>
<feature type="region of interest" description="Disordered" evidence="6">
    <location>
        <begin position="1"/>
        <end position="169"/>
    </location>
</feature>
<evidence type="ECO:0000256" key="6">
    <source>
        <dbReference type="SAM" id="MobiDB-lite"/>
    </source>
</evidence>
<organism evidence="8 9">
    <name type="scientific">Oerskovia merdavium</name>
    <dbReference type="NCBI Taxonomy" id="2762227"/>
    <lineage>
        <taxon>Bacteria</taxon>
        <taxon>Bacillati</taxon>
        <taxon>Actinomycetota</taxon>
        <taxon>Actinomycetes</taxon>
        <taxon>Micrococcales</taxon>
        <taxon>Cellulomonadaceae</taxon>
        <taxon>Oerskovia</taxon>
    </lineage>
</organism>
<dbReference type="EMBL" id="JACSQF010000008">
    <property type="protein sequence ID" value="MBD7980914.1"/>
    <property type="molecule type" value="Genomic_DNA"/>
</dbReference>
<evidence type="ECO:0000256" key="2">
    <source>
        <dbReference type="ARBA" id="ARBA00022723"/>
    </source>
</evidence>
<feature type="compositionally biased region" description="Polar residues" evidence="6">
    <location>
        <begin position="16"/>
        <end position="29"/>
    </location>
</feature>
<feature type="compositionally biased region" description="Polar residues" evidence="6">
    <location>
        <begin position="598"/>
        <end position="610"/>
    </location>
</feature>
<gene>
    <name evidence="8" type="ORF">H9641_09340</name>
</gene>
<keyword evidence="2" id="KW-0479">Metal-binding</keyword>
<dbReference type="CDD" id="cd04453">
    <property type="entry name" value="S1_RNase_E"/>
    <property type="match status" value="1"/>
</dbReference>
<feature type="compositionally biased region" description="Low complexity" evidence="6">
    <location>
        <begin position="286"/>
        <end position="317"/>
    </location>
</feature>
<feature type="compositionally biased region" description="Low complexity" evidence="6">
    <location>
        <begin position="654"/>
        <end position="668"/>
    </location>
</feature>
<keyword evidence="5" id="KW-0694">RNA-binding</keyword>
<dbReference type="Gene3D" id="2.40.50.140">
    <property type="entry name" value="Nucleic acid-binding proteins"/>
    <property type="match status" value="1"/>
</dbReference>
<feature type="region of interest" description="Disordered" evidence="6">
    <location>
        <begin position="181"/>
        <end position="494"/>
    </location>
</feature>
<feature type="region of interest" description="Disordered" evidence="6">
    <location>
        <begin position="1135"/>
        <end position="1187"/>
    </location>
</feature>
<comment type="cofactor">
    <cofactor evidence="1">
        <name>Mg(2+)</name>
        <dbReference type="ChEBI" id="CHEBI:18420"/>
    </cofactor>
</comment>
<proteinExistence type="predicted"/>
<dbReference type="Proteomes" id="UP000655570">
    <property type="component" value="Unassembled WGS sequence"/>
</dbReference>
<dbReference type="SMART" id="SM00316">
    <property type="entry name" value="S1"/>
    <property type="match status" value="1"/>
</dbReference>
<feature type="region of interest" description="Disordered" evidence="6">
    <location>
        <begin position="1265"/>
        <end position="1327"/>
    </location>
</feature>
<keyword evidence="3" id="KW-0378">Hydrolase</keyword>
<dbReference type="InterPro" id="IPR003029">
    <property type="entry name" value="S1_domain"/>
</dbReference>
<feature type="region of interest" description="Disordered" evidence="6">
    <location>
        <begin position="544"/>
        <end position="706"/>
    </location>
</feature>
<feature type="compositionally biased region" description="Basic residues" evidence="6">
    <location>
        <begin position="639"/>
        <end position="648"/>
    </location>
</feature>
<feature type="compositionally biased region" description="Basic and acidic residues" evidence="6">
    <location>
        <begin position="268"/>
        <end position="278"/>
    </location>
</feature>
<dbReference type="PROSITE" id="PS50126">
    <property type="entry name" value="S1"/>
    <property type="match status" value="1"/>
</dbReference>
<name>A0ABR8TZ94_9CELL</name>
<accession>A0ABR8TZ94</accession>
<evidence type="ECO:0000256" key="1">
    <source>
        <dbReference type="ARBA" id="ARBA00001946"/>
    </source>
</evidence>
<feature type="compositionally biased region" description="Acidic residues" evidence="6">
    <location>
        <begin position="1313"/>
        <end position="1327"/>
    </location>
</feature>
<dbReference type="SUPFAM" id="SSF50249">
    <property type="entry name" value="Nucleic acid-binding proteins"/>
    <property type="match status" value="1"/>
</dbReference>
<feature type="domain" description="S1 motif" evidence="7">
    <location>
        <begin position="761"/>
        <end position="844"/>
    </location>
</feature>
<feature type="compositionally biased region" description="Low complexity" evidence="6">
    <location>
        <begin position="102"/>
        <end position="152"/>
    </location>
</feature>